<dbReference type="Proteomes" id="UP000306229">
    <property type="component" value="Chromosome"/>
</dbReference>
<keyword evidence="1" id="KW-0472">Membrane</keyword>
<dbReference type="OrthoDB" id="1445451at2"/>
<reference evidence="2 3" key="1">
    <citation type="submission" date="2019-05" db="EMBL/GenBank/DDBJ databases">
        <title>Algicella ahnfeltiae gen. nov., sp. nov., a novel marine bacterium of the family Flavobacteriaceae isolated from a red alga.</title>
        <authorList>
            <person name="Nedashkovskaya O.I."/>
            <person name="Kukhlevskiy A.D."/>
            <person name="Kim S.-G."/>
            <person name="Zhukova N.V."/>
            <person name="Mikhailov V.V."/>
        </authorList>
    </citation>
    <scope>NUCLEOTIDE SEQUENCE [LARGE SCALE GENOMIC DNA]</scope>
    <source>
        <strain evidence="2 3">10Alg115</strain>
    </source>
</reference>
<accession>A0A5B7TNG0</accession>
<protein>
    <recommendedName>
        <fullName evidence="4">WG repeat-containing protein</fullName>
    </recommendedName>
</protein>
<evidence type="ECO:0000256" key="1">
    <source>
        <dbReference type="SAM" id="Phobius"/>
    </source>
</evidence>
<keyword evidence="1" id="KW-0812">Transmembrane</keyword>
<dbReference type="RefSeq" id="WP_138949040.1">
    <property type="nucleotide sequence ID" value="NZ_CP040749.1"/>
</dbReference>
<keyword evidence="1" id="KW-1133">Transmembrane helix</keyword>
<organism evidence="2 3">
    <name type="scientific">Aureibaculum algae</name>
    <dbReference type="NCBI Taxonomy" id="2584122"/>
    <lineage>
        <taxon>Bacteria</taxon>
        <taxon>Pseudomonadati</taxon>
        <taxon>Bacteroidota</taxon>
        <taxon>Flavobacteriia</taxon>
        <taxon>Flavobacteriales</taxon>
        <taxon>Flavobacteriaceae</taxon>
        <taxon>Aureibaculum</taxon>
    </lineage>
</organism>
<evidence type="ECO:0000313" key="3">
    <source>
        <dbReference type="Proteomes" id="UP000306229"/>
    </source>
</evidence>
<dbReference type="AlphaFoldDB" id="A0A5B7TNG0"/>
<sequence length="352" mass="40485">MSKKLKIIVVTLVVVIITTIYFLIQTSGVYYKSYSPDGQYSRYASVNIYFYNAPFSKFSDQSGKVFVYDEIEKNIVGAAPVEMISSVEYSEWDETSLSARGGFSIELPRKINTNLIAKYQKSTPVLYDWSLFIQGITYQVHKKGNLITVKDKNDKIVLNDIKYIAQINNDSVQILNNNTEIMYVNKHLKPFTEAIITTPPFYGVCGNVTTYSLKIEETDDAFIVKKAVGFTSYTFDNYSTIYTIAKTKVKDISFLNAERELEYNGNFPALEYVIIDFGDSFGIFEEEYGVQYFDEVDATQLPIKVKRNGHYGYYNTTSIEYLELLPFEFNLAEFKNSNDRKGYVDRNGNEYY</sequence>
<evidence type="ECO:0000313" key="2">
    <source>
        <dbReference type="EMBL" id="QCX38135.1"/>
    </source>
</evidence>
<evidence type="ECO:0008006" key="4">
    <source>
        <dbReference type="Google" id="ProtNLM"/>
    </source>
</evidence>
<dbReference type="KEGG" id="fbe:FF125_06725"/>
<name>A0A5B7TNG0_9FLAO</name>
<gene>
    <name evidence="2" type="ORF">FF125_06725</name>
</gene>
<feature type="transmembrane region" description="Helical" evidence="1">
    <location>
        <begin position="7"/>
        <end position="24"/>
    </location>
</feature>
<dbReference type="EMBL" id="CP040749">
    <property type="protein sequence ID" value="QCX38135.1"/>
    <property type="molecule type" value="Genomic_DNA"/>
</dbReference>
<keyword evidence="3" id="KW-1185">Reference proteome</keyword>
<proteinExistence type="predicted"/>